<evidence type="ECO:0000313" key="8">
    <source>
        <dbReference type="EMBL" id="PWB08858.1"/>
    </source>
</evidence>
<keyword evidence="2 5" id="KW-0694">RNA-binding</keyword>
<dbReference type="GeneID" id="93424548"/>
<reference evidence="9" key="1">
    <citation type="submission" date="2018-02" db="EMBL/GenBank/DDBJ databases">
        <authorList>
            <person name="Clavel T."/>
            <person name="Strowig T."/>
        </authorList>
    </citation>
    <scope>NUCLEOTIDE SEQUENCE [LARGE SCALE GENOMIC DNA]</scope>
    <source>
        <strain evidence="9">DSM 100764</strain>
    </source>
</reference>
<gene>
    <name evidence="5" type="primary">rplY</name>
    <name evidence="5" type="synonym">ctc</name>
    <name evidence="8" type="ORF">C5O25_02975</name>
</gene>
<evidence type="ECO:0000259" key="7">
    <source>
        <dbReference type="Pfam" id="PF14693"/>
    </source>
</evidence>
<evidence type="ECO:0000256" key="1">
    <source>
        <dbReference type="ARBA" id="ARBA00022730"/>
    </source>
</evidence>
<dbReference type="CDD" id="cd00495">
    <property type="entry name" value="Ribosomal_L25_TL5_CTC"/>
    <property type="match status" value="1"/>
</dbReference>
<protein>
    <recommendedName>
        <fullName evidence="5">Large ribosomal subunit protein bL25</fullName>
    </recommendedName>
    <alternativeName>
        <fullName evidence="5">General stress protein CTC</fullName>
    </alternativeName>
</protein>
<dbReference type="EMBL" id="PUBV01000004">
    <property type="protein sequence ID" value="PWB08858.1"/>
    <property type="molecule type" value="Genomic_DNA"/>
</dbReference>
<dbReference type="HAMAP" id="MF_01334">
    <property type="entry name" value="Ribosomal_bL25_CTC"/>
    <property type="match status" value="1"/>
</dbReference>
<evidence type="ECO:0000259" key="6">
    <source>
        <dbReference type="Pfam" id="PF01386"/>
    </source>
</evidence>
<dbReference type="NCBIfam" id="TIGR00731">
    <property type="entry name" value="bL25_bact_ctc"/>
    <property type="match status" value="1"/>
</dbReference>
<dbReference type="GO" id="GO:0003735">
    <property type="term" value="F:structural constituent of ribosome"/>
    <property type="evidence" value="ECO:0007669"/>
    <property type="project" value="InterPro"/>
</dbReference>
<dbReference type="Gene3D" id="2.40.240.10">
    <property type="entry name" value="Ribosomal Protein L25, Chain P"/>
    <property type="match status" value="1"/>
</dbReference>
<dbReference type="Pfam" id="PF01386">
    <property type="entry name" value="Ribosomal_L25p"/>
    <property type="match status" value="1"/>
</dbReference>
<dbReference type="GO" id="GO:0006412">
    <property type="term" value="P:translation"/>
    <property type="evidence" value="ECO:0007669"/>
    <property type="project" value="UniProtKB-UniRule"/>
</dbReference>
<dbReference type="InterPro" id="IPR001021">
    <property type="entry name" value="Ribosomal_bL25_long"/>
</dbReference>
<dbReference type="InterPro" id="IPR020057">
    <property type="entry name" value="Ribosomal_bL25_b-dom"/>
</dbReference>
<dbReference type="SUPFAM" id="SSF50715">
    <property type="entry name" value="Ribosomal protein L25-like"/>
    <property type="match status" value="1"/>
</dbReference>
<dbReference type="InterPro" id="IPR037121">
    <property type="entry name" value="Ribosomal_bL25_C"/>
</dbReference>
<keyword evidence="3 5" id="KW-0689">Ribosomal protein</keyword>
<dbReference type="Proteomes" id="UP000244925">
    <property type="component" value="Unassembled WGS sequence"/>
</dbReference>
<dbReference type="NCBIfam" id="NF004132">
    <property type="entry name" value="PRK05618.2-2"/>
    <property type="match status" value="1"/>
</dbReference>
<dbReference type="InterPro" id="IPR011035">
    <property type="entry name" value="Ribosomal_bL25/Gln-tRNA_synth"/>
</dbReference>
<feature type="domain" description="Large ribosomal subunit protein bL25 L25" evidence="6">
    <location>
        <begin position="6"/>
        <end position="117"/>
    </location>
</feature>
<comment type="caution">
    <text evidence="8">The sequence shown here is derived from an EMBL/GenBank/DDBJ whole genome shotgun (WGS) entry which is preliminary data.</text>
</comment>
<keyword evidence="1 5" id="KW-0699">rRNA-binding</keyword>
<dbReference type="GO" id="GO:0022625">
    <property type="term" value="C:cytosolic large ribosomal subunit"/>
    <property type="evidence" value="ECO:0007669"/>
    <property type="project" value="TreeGrafter"/>
</dbReference>
<feature type="domain" description="Large ribosomal subunit protein bL25 beta" evidence="7">
    <location>
        <begin position="126"/>
        <end position="205"/>
    </location>
</feature>
<dbReference type="GO" id="GO:0008097">
    <property type="term" value="F:5S rRNA binding"/>
    <property type="evidence" value="ECO:0007669"/>
    <property type="project" value="InterPro"/>
</dbReference>
<dbReference type="PANTHER" id="PTHR33284">
    <property type="entry name" value="RIBOSOMAL PROTEIN L25/GLN-TRNA SYNTHETASE, ANTI-CODON-BINDING DOMAIN-CONTAINING PROTEIN"/>
    <property type="match status" value="1"/>
</dbReference>
<dbReference type="AlphaFoldDB" id="A0A2V1J0E4"/>
<comment type="function">
    <text evidence="5">This is one of the proteins that binds to the 5S RNA in the ribosome where it forms part of the central protuberance.</text>
</comment>
<sequence>MKTFQLSAEPRTDLGKKAAKALRKENKIPVVLNGGEVIDLPYKGKLRDGEKIVVIEKDQSKGLITTDLVVTNDSVRKLIYTPDIFAIELSLHGEKRMAVLKDIQFHPVKDTILHIDLLEVNDKKPVVIEVPVQLEGHAEGVKAGGKLTLSMKKIKVKATYDKIPERVVVNVDNLGLGKTIQIGDLHFEGLELTNAKNAVVCAVQLTRAARGAAAAAAAGK</sequence>
<evidence type="ECO:0000256" key="4">
    <source>
        <dbReference type="ARBA" id="ARBA00023274"/>
    </source>
</evidence>
<organism evidence="8 9">
    <name type="scientific">Paramuribaculum intestinale</name>
    <dbReference type="NCBI Taxonomy" id="2094151"/>
    <lineage>
        <taxon>Bacteria</taxon>
        <taxon>Pseudomonadati</taxon>
        <taxon>Bacteroidota</taxon>
        <taxon>Bacteroidia</taxon>
        <taxon>Bacteroidales</taxon>
        <taxon>Muribaculaceae</taxon>
        <taxon>Paramuribaculum</taxon>
    </lineage>
</organism>
<evidence type="ECO:0000256" key="3">
    <source>
        <dbReference type="ARBA" id="ARBA00022980"/>
    </source>
</evidence>
<dbReference type="PANTHER" id="PTHR33284:SF1">
    <property type="entry name" value="RIBOSOMAL PROTEIN L25_GLN-TRNA SYNTHETASE, ANTI-CODON-BINDING DOMAIN-CONTAINING PROTEIN"/>
    <property type="match status" value="1"/>
</dbReference>
<dbReference type="Gene3D" id="2.170.120.20">
    <property type="entry name" value="Ribosomal protein L25, beta domain"/>
    <property type="match status" value="1"/>
</dbReference>
<dbReference type="Pfam" id="PF14693">
    <property type="entry name" value="Ribosomal_TL5_C"/>
    <property type="match status" value="1"/>
</dbReference>
<accession>A0A2V1J0E4</accession>
<dbReference type="InterPro" id="IPR020056">
    <property type="entry name" value="Rbsml_bL25/Gln-tRNA_synth_N"/>
</dbReference>
<proteinExistence type="inferred from homology"/>
<evidence type="ECO:0000256" key="5">
    <source>
        <dbReference type="HAMAP-Rule" id="MF_01334"/>
    </source>
</evidence>
<dbReference type="RefSeq" id="WP_107035246.1">
    <property type="nucleotide sequence ID" value="NZ_CAONGC010000015.1"/>
</dbReference>
<comment type="subunit">
    <text evidence="5">Part of the 50S ribosomal subunit; part of the 5S rRNA/L5/L18/L25 subcomplex. Contacts the 5S rRNA. Binds to the 5S rRNA independently of L5 and L18.</text>
</comment>
<comment type="similarity">
    <text evidence="5">Belongs to the bacterial ribosomal protein bL25 family. CTC subfamily.</text>
</comment>
<dbReference type="InterPro" id="IPR020930">
    <property type="entry name" value="Ribosomal_uL5_bac-type"/>
</dbReference>
<evidence type="ECO:0000313" key="9">
    <source>
        <dbReference type="Proteomes" id="UP000244925"/>
    </source>
</evidence>
<keyword evidence="9" id="KW-1185">Reference proteome</keyword>
<keyword evidence="4 5" id="KW-0687">Ribonucleoprotein</keyword>
<dbReference type="InterPro" id="IPR029751">
    <property type="entry name" value="Ribosomal_L25_dom"/>
</dbReference>
<name>A0A2V1J0E4_9BACT</name>
<evidence type="ECO:0000256" key="2">
    <source>
        <dbReference type="ARBA" id="ARBA00022884"/>
    </source>
</evidence>